<dbReference type="GO" id="GO:0051607">
    <property type="term" value="P:defense response to virus"/>
    <property type="evidence" value="ECO:0007669"/>
    <property type="project" value="UniProtKB-KW"/>
</dbReference>
<dbReference type="InterPro" id="IPR001650">
    <property type="entry name" value="Helicase_C-like"/>
</dbReference>
<keyword evidence="4" id="KW-0479">Metal-binding</keyword>
<dbReference type="Pfam" id="PF00270">
    <property type="entry name" value="DEAD"/>
    <property type="match status" value="1"/>
</dbReference>
<dbReference type="SMART" id="SM00490">
    <property type="entry name" value="HELICc"/>
    <property type="match status" value="1"/>
</dbReference>
<geneLocation type="plasmid" evidence="12 13">
    <name>pMESIL01</name>
</geneLocation>
<dbReference type="InterPro" id="IPR011545">
    <property type="entry name" value="DEAD/DEAH_box_helicase_dom"/>
</dbReference>
<dbReference type="NCBIfam" id="TIGR01596">
    <property type="entry name" value="cas3_HD"/>
    <property type="match status" value="1"/>
</dbReference>
<evidence type="ECO:0000259" key="10">
    <source>
        <dbReference type="PROSITE" id="PS51192"/>
    </source>
</evidence>
<dbReference type="InterPro" id="IPR050547">
    <property type="entry name" value="DEAD_box_RNA_helicases"/>
</dbReference>
<organism evidence="12 13">
    <name type="scientific">Allomeiothermus silvanus (strain ATCC 700542 / DSM 9946 / NBRC 106475 / NCIMB 13440 / VI-R2)</name>
    <name type="common">Thermus silvanus</name>
    <dbReference type="NCBI Taxonomy" id="526227"/>
    <lineage>
        <taxon>Bacteria</taxon>
        <taxon>Thermotogati</taxon>
        <taxon>Deinococcota</taxon>
        <taxon>Deinococci</taxon>
        <taxon>Thermales</taxon>
        <taxon>Thermaceae</taxon>
        <taxon>Allomeiothermus</taxon>
    </lineage>
</organism>
<dbReference type="KEGG" id="msv:Mesil_3509"/>
<dbReference type="Gene3D" id="3.40.50.300">
    <property type="entry name" value="P-loop containing nucleotide triphosphate hydrolases"/>
    <property type="match status" value="2"/>
</dbReference>
<sequence length="850" mass="94811">MDFRTFQTNTANALMRGRSVLLHAPTGIGKSVGSALGFTEALPAGPAAPARDALLGTRLLHVLPMRALANSVAKDIAGLLERQGFGEAYRPAIHHGQQQESEIFAERVGVTTIDQYLAGFAGAPLSFSSRSGHAVAGAIVASYSVFDEVHLLGPERGLPLLYAVLQQRKRWGLLSTVMTATLPKSVRTFLAEQVGLEAVELSPADVQARDGWRRVTLSLEEVERPAERVLEEFKAHGRVIAFVNTVDAAVELYRQLQARLGPEELFLAHSNFAPSHRKAVEERLLEVFGRGSTARAVCVLTQVGEAGINISAPVVLSELAPVDSLIQRAGRCARFDTQPEGRFVVYRPRRERSHIPYGEDLVKRTEAALHNRGDSFRLDWTAENELVDEVLDAYYAHFIRGENVSRRDAEIKKARKGERVELPQPAPKTKSITIADALGLLDQTFHGRSADVLEGTLREINNVQVVVVSEPPRNAAGAEIVGAEGGASLSEFERYLAQQNLLKPYQRDTLESIPVSYGRFARRLEEQDLWELKLVKEERYDKPLYVLQRAERVRPNRTYLLTQADAGYSPTVGLSFGEVDYVEPVHGLITPVVPRLSEQAQPPKHNFQSWREHCSRVYRAVDSMLKSKYSAWIFHIAEQMQARGALESAEQFAQTLESMVRLAALLHDVGKLSRGWQREIGWREGTGEGFWAKSKEGVRVGELPPHAFHALPALRYLFCQLGVVDEQGKVDRLAELIALAASRHHSLGDPDGMLRWPPFELHEGVIEEIRQLLQDELGEDAKPVEDLITPELFDHINDAHTYERKEGQHTYLLDTPSPSEDYYPFYVLANRMIKVGDWEASGGEEVELCR</sequence>
<accession>D7BJF5</accession>
<evidence type="ECO:0000256" key="2">
    <source>
        <dbReference type="ARBA" id="ARBA00009046"/>
    </source>
</evidence>
<dbReference type="RefSeq" id="WP_013159789.1">
    <property type="nucleotide sequence ID" value="NC_014213.1"/>
</dbReference>
<dbReference type="eggNOG" id="COG1203">
    <property type="taxonomic scope" value="Bacteria"/>
</dbReference>
<keyword evidence="6" id="KW-0378">Hydrolase</keyword>
<evidence type="ECO:0000256" key="6">
    <source>
        <dbReference type="ARBA" id="ARBA00022801"/>
    </source>
</evidence>
<evidence type="ECO:0000256" key="8">
    <source>
        <dbReference type="ARBA" id="ARBA00022840"/>
    </source>
</evidence>
<dbReference type="InterPro" id="IPR014001">
    <property type="entry name" value="Helicase_ATP-bd"/>
</dbReference>
<evidence type="ECO:0000256" key="4">
    <source>
        <dbReference type="ARBA" id="ARBA00022723"/>
    </source>
</evidence>
<dbReference type="InterPro" id="IPR006483">
    <property type="entry name" value="CRISPR-assoc_Cas3_HD"/>
</dbReference>
<proteinExistence type="inferred from homology"/>
<dbReference type="GO" id="GO:0016787">
    <property type="term" value="F:hydrolase activity"/>
    <property type="evidence" value="ECO:0007669"/>
    <property type="project" value="UniProtKB-KW"/>
</dbReference>
<keyword evidence="5" id="KW-0547">Nucleotide-binding</keyword>
<dbReference type="Gene3D" id="1.10.3210.30">
    <property type="match status" value="1"/>
</dbReference>
<dbReference type="InterPro" id="IPR027417">
    <property type="entry name" value="P-loop_NTPase"/>
</dbReference>
<dbReference type="EMBL" id="CP002043">
    <property type="protein sequence ID" value="ADH65311.1"/>
    <property type="molecule type" value="Genomic_DNA"/>
</dbReference>
<dbReference type="PANTHER" id="PTHR47963:SF9">
    <property type="entry name" value="CRISPR-ASSOCIATED ENDONUCLEASE_HELICASE CAS3"/>
    <property type="match status" value="1"/>
</dbReference>
<dbReference type="SUPFAM" id="SSF52540">
    <property type="entry name" value="P-loop containing nucleoside triphosphate hydrolases"/>
    <property type="match status" value="1"/>
</dbReference>
<dbReference type="InterPro" id="IPR006474">
    <property type="entry name" value="Helicase_Cas3_CRISPR-ass_core"/>
</dbReference>
<evidence type="ECO:0000256" key="5">
    <source>
        <dbReference type="ARBA" id="ARBA00022741"/>
    </source>
</evidence>
<feature type="domain" description="HD Cas3-type" evidence="11">
    <location>
        <begin position="603"/>
        <end position="839"/>
    </location>
</feature>
<comment type="similarity">
    <text evidence="2">In the central section; belongs to the CRISPR-associated helicase Cas3 family.</text>
</comment>
<dbReference type="GO" id="GO:0004518">
    <property type="term" value="F:nuclease activity"/>
    <property type="evidence" value="ECO:0007669"/>
    <property type="project" value="UniProtKB-KW"/>
</dbReference>
<evidence type="ECO:0000256" key="9">
    <source>
        <dbReference type="ARBA" id="ARBA00023118"/>
    </source>
</evidence>
<keyword evidence="9" id="KW-0051">Antiviral defense</keyword>
<evidence type="ECO:0000259" key="11">
    <source>
        <dbReference type="PROSITE" id="PS51643"/>
    </source>
</evidence>
<dbReference type="NCBIfam" id="TIGR01587">
    <property type="entry name" value="cas3_core"/>
    <property type="match status" value="1"/>
</dbReference>
<dbReference type="HOGENOM" id="CLU_367100_0_0_0"/>
<evidence type="ECO:0000313" key="13">
    <source>
        <dbReference type="Proteomes" id="UP000001916"/>
    </source>
</evidence>
<keyword evidence="7" id="KW-0347">Helicase</keyword>
<reference evidence="12 13" key="1">
    <citation type="journal article" date="2010" name="Stand. Genomic Sci.">
        <title>Complete genome sequence of Meiothermus silvanus type strain (VI-R2).</title>
        <authorList>
            <person name="Sikorski J."/>
            <person name="Tindall B.J."/>
            <person name="Lowry S."/>
            <person name="Lucas S."/>
            <person name="Nolan M."/>
            <person name="Copeland A."/>
            <person name="Glavina Del Rio T."/>
            <person name="Tice H."/>
            <person name="Cheng J.F."/>
            <person name="Han C."/>
            <person name="Pitluck S."/>
            <person name="Liolios K."/>
            <person name="Ivanova N."/>
            <person name="Mavromatis K."/>
            <person name="Mikhailova N."/>
            <person name="Pati A."/>
            <person name="Goodwin L."/>
            <person name="Chen A."/>
            <person name="Palaniappan K."/>
            <person name="Land M."/>
            <person name="Hauser L."/>
            <person name="Chang Y.J."/>
            <person name="Jeffries C.D."/>
            <person name="Rohde M."/>
            <person name="Goker M."/>
            <person name="Woyke T."/>
            <person name="Bristow J."/>
            <person name="Eisen J.A."/>
            <person name="Markowitz V."/>
            <person name="Hugenholtz P."/>
            <person name="Kyrpides N.C."/>
            <person name="Klenk H.P."/>
            <person name="Lapidus A."/>
        </authorList>
    </citation>
    <scope>NUCLEOTIDE SEQUENCE [LARGE SCALE GENOMIC DNA]</scope>
    <source>
        <strain evidence="13">ATCC 700542 / DSM 9946 / VI-R2</strain>
        <plasmid evidence="13">Plasmid pMESIL01</plasmid>
    </source>
</reference>
<keyword evidence="3" id="KW-0540">Nuclease</keyword>
<dbReference type="eggNOG" id="COG2254">
    <property type="taxonomic scope" value="Bacteria"/>
</dbReference>
<name>D7BJF5_ALLS1</name>
<dbReference type="Proteomes" id="UP000001916">
    <property type="component" value="Plasmid pMESIL01"/>
</dbReference>
<dbReference type="Pfam" id="PF22590">
    <property type="entry name" value="Cas3-like_C_2"/>
    <property type="match status" value="1"/>
</dbReference>
<evidence type="ECO:0000256" key="7">
    <source>
        <dbReference type="ARBA" id="ARBA00022806"/>
    </source>
</evidence>
<dbReference type="SMART" id="SM00487">
    <property type="entry name" value="DEXDc"/>
    <property type="match status" value="1"/>
</dbReference>
<dbReference type="PANTHER" id="PTHR47963">
    <property type="entry name" value="DEAD-BOX ATP-DEPENDENT RNA HELICASE 47, MITOCHONDRIAL"/>
    <property type="match status" value="1"/>
</dbReference>
<dbReference type="GO" id="GO:0003724">
    <property type="term" value="F:RNA helicase activity"/>
    <property type="evidence" value="ECO:0007669"/>
    <property type="project" value="TreeGrafter"/>
</dbReference>
<keyword evidence="12" id="KW-0614">Plasmid</keyword>
<dbReference type="PROSITE" id="PS51192">
    <property type="entry name" value="HELICASE_ATP_BIND_1"/>
    <property type="match status" value="1"/>
</dbReference>
<dbReference type="InterPro" id="IPR054712">
    <property type="entry name" value="Cas3-like_dom"/>
</dbReference>
<evidence type="ECO:0000313" key="12">
    <source>
        <dbReference type="EMBL" id="ADH65311.1"/>
    </source>
</evidence>
<dbReference type="AlphaFoldDB" id="D7BJF5"/>
<evidence type="ECO:0000256" key="3">
    <source>
        <dbReference type="ARBA" id="ARBA00022722"/>
    </source>
</evidence>
<feature type="domain" description="Helicase ATP-binding" evidence="10">
    <location>
        <begin position="11"/>
        <end position="200"/>
    </location>
</feature>
<dbReference type="CDD" id="cd09641">
    <property type="entry name" value="Cas3''_I"/>
    <property type="match status" value="1"/>
</dbReference>
<dbReference type="GO" id="GO:0005524">
    <property type="term" value="F:ATP binding"/>
    <property type="evidence" value="ECO:0007669"/>
    <property type="project" value="UniProtKB-KW"/>
</dbReference>
<evidence type="ECO:0000256" key="1">
    <source>
        <dbReference type="ARBA" id="ARBA00006847"/>
    </source>
</evidence>
<evidence type="ECO:0008006" key="14">
    <source>
        <dbReference type="Google" id="ProtNLM"/>
    </source>
</evidence>
<gene>
    <name evidence="12" type="ORF">Mesil_3509</name>
</gene>
<keyword evidence="8" id="KW-0067">ATP-binding</keyword>
<protein>
    <recommendedName>
        <fullName evidence="14">CRISPR-associated helicase Cas3</fullName>
    </recommendedName>
</protein>
<dbReference type="PROSITE" id="PS51643">
    <property type="entry name" value="HD_CAS3"/>
    <property type="match status" value="1"/>
</dbReference>
<dbReference type="GO" id="GO:0046872">
    <property type="term" value="F:metal ion binding"/>
    <property type="evidence" value="ECO:0007669"/>
    <property type="project" value="UniProtKB-KW"/>
</dbReference>
<dbReference type="GO" id="GO:0003723">
    <property type="term" value="F:RNA binding"/>
    <property type="evidence" value="ECO:0007669"/>
    <property type="project" value="TreeGrafter"/>
</dbReference>
<comment type="similarity">
    <text evidence="1">In the N-terminal section; belongs to the CRISPR-associated nuclease Cas3-HD family.</text>
</comment>
<dbReference type="OrthoDB" id="9810236at2"/>
<keyword evidence="13" id="KW-1185">Reference proteome</keyword>
<dbReference type="InterPro" id="IPR038257">
    <property type="entry name" value="CRISPR-assoc_Cas3_HD_sf"/>
</dbReference>